<protein>
    <submittedName>
        <fullName evidence="2">Relaxase/mobilization nuclease domain-containing protein</fullName>
    </submittedName>
</protein>
<dbReference type="Pfam" id="PF03432">
    <property type="entry name" value="Relaxase"/>
    <property type="match status" value="1"/>
</dbReference>
<organism evidence="2 3">
    <name type="scientific">Roseobacter sinensis</name>
    <dbReference type="NCBI Taxonomy" id="2931391"/>
    <lineage>
        <taxon>Bacteria</taxon>
        <taxon>Pseudomonadati</taxon>
        <taxon>Pseudomonadota</taxon>
        <taxon>Alphaproteobacteria</taxon>
        <taxon>Rhodobacterales</taxon>
        <taxon>Roseobacteraceae</taxon>
        <taxon>Roseobacter</taxon>
    </lineage>
</organism>
<gene>
    <name evidence="2" type="ORF">MUB52_17565</name>
</gene>
<evidence type="ECO:0000313" key="3">
    <source>
        <dbReference type="Proteomes" id="UP001208690"/>
    </source>
</evidence>
<proteinExistence type="predicted"/>
<reference evidence="2 3" key="1">
    <citation type="submission" date="2022-04" db="EMBL/GenBank/DDBJ databases">
        <title>Roseobacter sp. WL0113 is a bacterium isolated from neritic sediment.</title>
        <authorList>
            <person name="Wang L."/>
            <person name="He W."/>
            <person name="Zhang D.-F."/>
        </authorList>
    </citation>
    <scope>NUCLEOTIDE SEQUENCE [LARGE SCALE GENOMIC DNA]</scope>
    <source>
        <strain evidence="2 3">WL0113</strain>
    </source>
</reference>
<dbReference type="InterPro" id="IPR005094">
    <property type="entry name" value="Endonuclease_MobA/VirD2"/>
</dbReference>
<accession>A0ABT3BI38</accession>
<sequence length="1034" mass="117675">MPLNDAIRAAAAVHDVTGEVFREGWSRIRGSMQGLHVKKQRQLIRAAAGHRAAVFKAIRGGGTHSKSELSNQLGYLTTKSTHIVDSSGFLDGKAKLNNKEIKELTERFAKRWSAGFKPKLGQTTHMLLSYPIGTRGEDVRDITANVAERFFQTDEAHFDYIIAVHEDRAHPHAHIVLNRRSQEGEFFFLGRDHRFNYDDFRLAMVEEAERFGVRLEATRRLDRGVVHYPARTREVYAAKEESRVAAPRPRVGADLERALAEIANTRTVYHALAVEASRDAREDISAALFRAGELLARGGRLNLEGGVYMAEEQSFDDLRIRYADQVARVQGMIAAKQETERPQLERKLNEIQARLAHMQPLGLRSGTLTESPSDGGIYSEAKIDRDQLVRLQESDVRAQIDTALRGTGIRSSVVIARVETGAQNAALERQWIADDLARVAETGGLNLERRADLETAREALNRAHVQVGITLERAAVLREDRVMEGETILERIHYHREAAEAMEQTIRRAMRAEGLTEQQIEDREGRIAFRAQRQIETEQRAYIDAHPQLLARPGDVIDRSEPFREHITDEDRAEEIARDVDRIMAERDFRTPVAEAVTDEFRARYPDMPVHLARGLGATYAAVVEAHNTAAINQFRRETEMRERLRDGVSDTAQGARLARSTRPEVVSQPVDDAELRRVIEHERSGEMTAPFTDTQQRLAYRETVERELDAEQIERLQDGDRDVLREQISDRLDRLYAAKVYLQSDEATANSEAARAVVERDEVQMAEFSNSDAQIIRDVERGVEKQIDRTADEYSYFEKVVFERGRLTNDRPHDGSGVELSAAVLDLNMDRTQGHLDARSAHRAEVLIRDTLQQFGERMERDVEQDYNLRLSLYEDALQMGSDGDRIVTEQEFQDIKSDRDGLRDLFRQHGFVGPIRLSERKEIQRVIDHERAGSLSSLFEDSWHRSDYRVAVERDLNADQINRLSDGDVDVLKEQISDRLDRLYAAKVYLQSDEATANSEAARAVVEEIADREYELQRADLTDGEKERGETH</sequence>
<feature type="domain" description="MobA/VirD2-like nuclease" evidence="1">
    <location>
        <begin position="79"/>
        <end position="197"/>
    </location>
</feature>
<name>A0ABT3BI38_9RHOB</name>
<keyword evidence="3" id="KW-1185">Reference proteome</keyword>
<evidence type="ECO:0000259" key="1">
    <source>
        <dbReference type="Pfam" id="PF03432"/>
    </source>
</evidence>
<dbReference type="EMBL" id="JALIEB010000013">
    <property type="protein sequence ID" value="MCV3273243.1"/>
    <property type="molecule type" value="Genomic_DNA"/>
</dbReference>
<evidence type="ECO:0000313" key="2">
    <source>
        <dbReference type="EMBL" id="MCV3273243.1"/>
    </source>
</evidence>
<dbReference type="RefSeq" id="WP_263845513.1">
    <property type="nucleotide sequence ID" value="NZ_JALIEB010000013.1"/>
</dbReference>
<dbReference type="Proteomes" id="UP001208690">
    <property type="component" value="Unassembled WGS sequence"/>
</dbReference>
<comment type="caution">
    <text evidence="2">The sequence shown here is derived from an EMBL/GenBank/DDBJ whole genome shotgun (WGS) entry which is preliminary data.</text>
</comment>